<accession>A0A371DYS6</accession>
<evidence type="ECO:0000313" key="3">
    <source>
        <dbReference type="EMBL" id="RDX57683.1"/>
    </source>
</evidence>
<feature type="coiled-coil region" evidence="1">
    <location>
        <begin position="362"/>
        <end position="417"/>
    </location>
</feature>
<feature type="compositionally biased region" description="Basic and acidic residues" evidence="2">
    <location>
        <begin position="242"/>
        <end position="253"/>
    </location>
</feature>
<dbReference type="OrthoDB" id="685909at2759"/>
<evidence type="ECO:0000256" key="2">
    <source>
        <dbReference type="SAM" id="MobiDB-lite"/>
    </source>
</evidence>
<proteinExistence type="predicted"/>
<dbReference type="EMBL" id="QJKJ01018335">
    <property type="protein sequence ID" value="RDX57683.1"/>
    <property type="molecule type" value="Genomic_DNA"/>
</dbReference>
<evidence type="ECO:0000256" key="1">
    <source>
        <dbReference type="SAM" id="Coils"/>
    </source>
</evidence>
<reference evidence="3" key="1">
    <citation type="submission" date="2018-05" db="EMBL/GenBank/DDBJ databases">
        <title>Draft genome of Mucuna pruriens seed.</title>
        <authorList>
            <person name="Nnadi N.E."/>
            <person name="Vos R."/>
            <person name="Hasami M.H."/>
            <person name="Devisetty U.K."/>
            <person name="Aguiy J.C."/>
        </authorList>
    </citation>
    <scope>NUCLEOTIDE SEQUENCE [LARGE SCALE GENOMIC DNA]</scope>
    <source>
        <strain evidence="3">JCA_2017</strain>
    </source>
</reference>
<sequence length="433" mass="48359">MAEAICQCGPWSIKVSPCLRGKSVDWQPTDREGPFFYFYETLPLKLGMKLPFTHFERSVSHALNVAPNQLHLNGWAFVRAFELLYEDMGRVPSLDVFFYLPNREGRMDFSQKSSQTEDRFFRVTPSNVGPNLLVDNAGKPFFPLYWTQQFVVSISVGKGNLKEWENECIEELGSVPTLSSVSLIKGTALRNLKKWAQTATSNEVKPTAPIPLSTAQPKAFIDRQRTLVAPVVVLDSPVASDSNHEVSEKRTTEDDCGDQECPKKRAVGTGIKDQTLGVDEEVALRVGVWARSYPLIRVVDQNLATVFGSYKDKQLGVADSFRALQSGVRTLRGSNQSLVDKNTKASEANLKLSASLLEAEGKREVETTRDYLQAKLEVLRKDKRELEMAKLALEEKLSSVEEKLSFAELALTQAQVESLAKDRTIQSKEHALA</sequence>
<gene>
    <name evidence="3" type="ORF">CR513_63055</name>
</gene>
<dbReference type="PANTHER" id="PTHR31099">
    <property type="entry name" value="OS06G0165300 PROTEIN"/>
    <property type="match status" value="1"/>
</dbReference>
<dbReference type="Proteomes" id="UP000257109">
    <property type="component" value="Unassembled WGS sequence"/>
</dbReference>
<dbReference type="AlphaFoldDB" id="A0A371DYS6"/>
<feature type="region of interest" description="Disordered" evidence="2">
    <location>
        <begin position="240"/>
        <end position="260"/>
    </location>
</feature>
<feature type="non-terminal residue" evidence="3">
    <location>
        <position position="1"/>
    </location>
</feature>
<protein>
    <submittedName>
        <fullName evidence="3">Uncharacterized protein</fullName>
    </submittedName>
</protein>
<keyword evidence="4" id="KW-1185">Reference proteome</keyword>
<organism evidence="3 4">
    <name type="scientific">Mucuna pruriens</name>
    <name type="common">Velvet bean</name>
    <name type="synonym">Dolichos pruriens</name>
    <dbReference type="NCBI Taxonomy" id="157652"/>
    <lineage>
        <taxon>Eukaryota</taxon>
        <taxon>Viridiplantae</taxon>
        <taxon>Streptophyta</taxon>
        <taxon>Embryophyta</taxon>
        <taxon>Tracheophyta</taxon>
        <taxon>Spermatophyta</taxon>
        <taxon>Magnoliopsida</taxon>
        <taxon>eudicotyledons</taxon>
        <taxon>Gunneridae</taxon>
        <taxon>Pentapetalae</taxon>
        <taxon>rosids</taxon>
        <taxon>fabids</taxon>
        <taxon>Fabales</taxon>
        <taxon>Fabaceae</taxon>
        <taxon>Papilionoideae</taxon>
        <taxon>50 kb inversion clade</taxon>
        <taxon>NPAAA clade</taxon>
        <taxon>indigoferoid/millettioid clade</taxon>
        <taxon>Phaseoleae</taxon>
        <taxon>Mucuna</taxon>
    </lineage>
</organism>
<comment type="caution">
    <text evidence="3">The sequence shown here is derived from an EMBL/GenBank/DDBJ whole genome shotgun (WGS) entry which is preliminary data.</text>
</comment>
<dbReference type="PANTHER" id="PTHR31099:SF49">
    <property type="entry name" value="MYOSIN HEAVY CHAIN-LIKE PROTEIN"/>
    <property type="match status" value="1"/>
</dbReference>
<keyword evidence="1" id="KW-0175">Coiled coil</keyword>
<evidence type="ECO:0000313" key="4">
    <source>
        <dbReference type="Proteomes" id="UP000257109"/>
    </source>
</evidence>
<name>A0A371DYS6_MUCPR</name>